<evidence type="ECO:0000313" key="1">
    <source>
        <dbReference type="EMBL" id="QPG73776.1"/>
    </source>
</evidence>
<dbReference type="Proteomes" id="UP000662931">
    <property type="component" value="Chromosome 1"/>
</dbReference>
<dbReference type="OrthoDB" id="3996854at2759"/>
<sequence>MSLKFPRLACFEFPEKIDIEPLTLEQAPNLSALYIDMNFCKETEKLHGNLDFINLSIVREICFKGKLGRNEDMLIFTLLTKHPQTLKKLTGLQFMVDPQGESYDRVYRRVVGFFAILRRMGLILHNVCKLSLPLTNHSTAVIINLISKHIYFENLTRLELYIEDDGSVLNLVDSLQQLATIVKQRSVSIDNLSISYTLIKEDLEKNHLRSMILLKLTEPFRNLKRLNMNLRIEGLNLSNLLMILGTPISNNTKTLRDIRINITHPSENLIGNMLPTLEDVDLLFPHLNYLNSCHCNLCEGAFATIKGETEGQMIDESIKISSLMIIGREMDEFLQSSELEPYCFTWNDYQRFIRTSGRKNKGYMFDHLVNKQLNESLKHMPNLRMVEICGMVYLRVSEDEFRLLFGQPFMGLDAEHLSAIVDMGHVLSGDFSGVGTGRL</sequence>
<proteinExistence type="predicted"/>
<reference evidence="1" key="1">
    <citation type="submission" date="2020-10" db="EMBL/GenBank/DDBJ databases">
        <authorList>
            <person name="Roach M.J.R."/>
        </authorList>
    </citation>
    <scope>NUCLEOTIDE SEQUENCE</scope>
    <source>
        <strain evidence="1">CBS 1945</strain>
    </source>
</reference>
<gene>
    <name evidence="1" type="ORF">FOA43_001090</name>
</gene>
<protein>
    <submittedName>
        <fullName evidence="1">Uncharacterized protein</fullName>
    </submittedName>
</protein>
<evidence type="ECO:0000313" key="2">
    <source>
        <dbReference type="Proteomes" id="UP000662931"/>
    </source>
</evidence>
<dbReference type="KEGG" id="bnn:FOA43_001090"/>
<dbReference type="GeneID" id="62194491"/>
<name>A0A875RXI6_EENNA</name>
<dbReference type="EMBL" id="CP064812">
    <property type="protein sequence ID" value="QPG73776.1"/>
    <property type="molecule type" value="Genomic_DNA"/>
</dbReference>
<keyword evidence="2" id="KW-1185">Reference proteome</keyword>
<accession>A0A875RXI6</accession>
<dbReference type="RefSeq" id="XP_038777341.1">
    <property type="nucleotide sequence ID" value="XM_038921413.1"/>
</dbReference>
<dbReference type="AlphaFoldDB" id="A0A875RXI6"/>
<organism evidence="1 2">
    <name type="scientific">Eeniella nana</name>
    <name type="common">Yeast</name>
    <name type="synonym">Brettanomyces nanus</name>
    <dbReference type="NCBI Taxonomy" id="13502"/>
    <lineage>
        <taxon>Eukaryota</taxon>
        <taxon>Fungi</taxon>
        <taxon>Dikarya</taxon>
        <taxon>Ascomycota</taxon>
        <taxon>Saccharomycotina</taxon>
        <taxon>Pichiomycetes</taxon>
        <taxon>Pichiales</taxon>
        <taxon>Pichiaceae</taxon>
        <taxon>Brettanomyces</taxon>
    </lineage>
</organism>